<dbReference type="Gene3D" id="3.30.40.10">
    <property type="entry name" value="Zinc/RING finger domain, C3HC4 (zinc finger)"/>
    <property type="match status" value="1"/>
</dbReference>
<dbReference type="PANTHER" id="PTHR45969:SF69">
    <property type="entry name" value="FINGER DOMAIN PROTEIN, PUTATIVE (AFU_ORTHOLOGUE AFUA_3G12190)-RELATED"/>
    <property type="match status" value="1"/>
</dbReference>
<evidence type="ECO:0000256" key="1">
    <source>
        <dbReference type="ARBA" id="ARBA00022723"/>
    </source>
</evidence>
<dbReference type="SUPFAM" id="SSF57850">
    <property type="entry name" value="RING/U-box"/>
    <property type="match status" value="1"/>
</dbReference>
<feature type="chain" id="PRO_5043439370" description="RING-type domain-containing protein" evidence="5">
    <location>
        <begin position="28"/>
        <end position="93"/>
    </location>
</feature>
<sequence length="93" mass="10148">MQLPDAMLFCGLDVVPFILLLLDRASSETTGCAICLEPLRHGAVCSEVPACRHVFHRECVERWARSSNSCPLCRAKIVPGSDDELASSAEDMV</sequence>
<protein>
    <recommendedName>
        <fullName evidence="6">RING-type domain-containing protein</fullName>
    </recommendedName>
</protein>
<proteinExistence type="predicted"/>
<dbReference type="GO" id="GO:0008270">
    <property type="term" value="F:zinc ion binding"/>
    <property type="evidence" value="ECO:0007669"/>
    <property type="project" value="UniProtKB-KW"/>
</dbReference>
<keyword evidence="3" id="KW-0862">Zinc</keyword>
<evidence type="ECO:0000313" key="7">
    <source>
        <dbReference type="EMBL" id="GJN29100.1"/>
    </source>
</evidence>
<dbReference type="PROSITE" id="PS50089">
    <property type="entry name" value="ZF_RING_2"/>
    <property type="match status" value="1"/>
</dbReference>
<evidence type="ECO:0000256" key="2">
    <source>
        <dbReference type="ARBA" id="ARBA00022771"/>
    </source>
</evidence>
<name>A0AAV5F443_ELECO</name>
<keyword evidence="8" id="KW-1185">Reference proteome</keyword>
<organism evidence="7 8">
    <name type="scientific">Eleusine coracana subsp. coracana</name>
    <dbReference type="NCBI Taxonomy" id="191504"/>
    <lineage>
        <taxon>Eukaryota</taxon>
        <taxon>Viridiplantae</taxon>
        <taxon>Streptophyta</taxon>
        <taxon>Embryophyta</taxon>
        <taxon>Tracheophyta</taxon>
        <taxon>Spermatophyta</taxon>
        <taxon>Magnoliopsida</taxon>
        <taxon>Liliopsida</taxon>
        <taxon>Poales</taxon>
        <taxon>Poaceae</taxon>
        <taxon>PACMAD clade</taxon>
        <taxon>Chloridoideae</taxon>
        <taxon>Cynodonteae</taxon>
        <taxon>Eleusininae</taxon>
        <taxon>Eleusine</taxon>
    </lineage>
</organism>
<evidence type="ECO:0000256" key="3">
    <source>
        <dbReference type="ARBA" id="ARBA00022833"/>
    </source>
</evidence>
<gene>
    <name evidence="7" type="primary">gb17293</name>
    <name evidence="7" type="ORF">PR202_gb17293</name>
</gene>
<dbReference type="SMART" id="SM00184">
    <property type="entry name" value="RING"/>
    <property type="match status" value="1"/>
</dbReference>
<dbReference type="InterPro" id="IPR001841">
    <property type="entry name" value="Znf_RING"/>
</dbReference>
<dbReference type="Pfam" id="PF13639">
    <property type="entry name" value="zf-RING_2"/>
    <property type="match status" value="1"/>
</dbReference>
<comment type="caution">
    <text evidence="7">The sequence shown here is derived from an EMBL/GenBank/DDBJ whole genome shotgun (WGS) entry which is preliminary data.</text>
</comment>
<keyword evidence="5" id="KW-0732">Signal</keyword>
<evidence type="ECO:0000313" key="8">
    <source>
        <dbReference type="Proteomes" id="UP001054889"/>
    </source>
</evidence>
<dbReference type="AlphaFoldDB" id="A0AAV5F443"/>
<evidence type="ECO:0000256" key="4">
    <source>
        <dbReference type="PROSITE-ProRule" id="PRU00175"/>
    </source>
</evidence>
<accession>A0AAV5F443</accession>
<dbReference type="GO" id="GO:0061630">
    <property type="term" value="F:ubiquitin protein ligase activity"/>
    <property type="evidence" value="ECO:0007669"/>
    <property type="project" value="TreeGrafter"/>
</dbReference>
<dbReference type="InterPro" id="IPR013083">
    <property type="entry name" value="Znf_RING/FYVE/PHD"/>
</dbReference>
<feature type="domain" description="RING-type" evidence="6">
    <location>
        <begin position="32"/>
        <end position="74"/>
    </location>
</feature>
<dbReference type="PANTHER" id="PTHR45969">
    <property type="entry name" value="RING ZINC FINGER PROTEIN-RELATED"/>
    <property type="match status" value="1"/>
</dbReference>
<dbReference type="EMBL" id="BQKI01000081">
    <property type="protein sequence ID" value="GJN29100.1"/>
    <property type="molecule type" value="Genomic_DNA"/>
</dbReference>
<evidence type="ECO:0000256" key="5">
    <source>
        <dbReference type="SAM" id="SignalP"/>
    </source>
</evidence>
<feature type="signal peptide" evidence="5">
    <location>
        <begin position="1"/>
        <end position="27"/>
    </location>
</feature>
<reference evidence="7" key="2">
    <citation type="submission" date="2021-12" db="EMBL/GenBank/DDBJ databases">
        <title>Resequencing data analysis of finger millet.</title>
        <authorList>
            <person name="Hatakeyama M."/>
            <person name="Aluri S."/>
            <person name="Balachadran M.T."/>
            <person name="Sivarajan S.R."/>
            <person name="Poveda L."/>
            <person name="Shimizu-Inatsugi R."/>
            <person name="Schlapbach R."/>
            <person name="Sreeman S.M."/>
            <person name="Shimizu K.K."/>
        </authorList>
    </citation>
    <scope>NUCLEOTIDE SEQUENCE</scope>
</reference>
<evidence type="ECO:0000259" key="6">
    <source>
        <dbReference type="PROSITE" id="PS50089"/>
    </source>
</evidence>
<dbReference type="Proteomes" id="UP001054889">
    <property type="component" value="Unassembled WGS sequence"/>
</dbReference>
<reference evidence="7" key="1">
    <citation type="journal article" date="2018" name="DNA Res.">
        <title>Multiple hybrid de novo genome assembly of finger millet, an orphan allotetraploid crop.</title>
        <authorList>
            <person name="Hatakeyama M."/>
            <person name="Aluri S."/>
            <person name="Balachadran M.T."/>
            <person name="Sivarajan S.R."/>
            <person name="Patrignani A."/>
            <person name="Gruter S."/>
            <person name="Poveda L."/>
            <person name="Shimizu-Inatsugi R."/>
            <person name="Baeten J."/>
            <person name="Francoijs K.J."/>
            <person name="Nataraja K.N."/>
            <person name="Reddy Y.A.N."/>
            <person name="Phadnis S."/>
            <person name="Ravikumar R.L."/>
            <person name="Schlapbach R."/>
            <person name="Sreeman S.M."/>
            <person name="Shimizu K.K."/>
        </authorList>
    </citation>
    <scope>NUCLEOTIDE SEQUENCE</scope>
</reference>
<dbReference type="GO" id="GO:0016567">
    <property type="term" value="P:protein ubiquitination"/>
    <property type="evidence" value="ECO:0007669"/>
    <property type="project" value="TreeGrafter"/>
</dbReference>
<keyword evidence="1" id="KW-0479">Metal-binding</keyword>
<keyword evidence="2 4" id="KW-0863">Zinc-finger</keyword>